<protein>
    <submittedName>
        <fullName evidence="1">Uncharacterized protein</fullName>
    </submittedName>
</protein>
<sequence length="130" mass="14709">MWAGTVLQHIIYGHCRYFFTRKSKRIWLNECLAALGAAHSPLVIVYETGGVCDNGMRYFPYFVSLDLVGHVSARIASAWDRLQPDVDVQSVRFIVDVDSFRLVILQIEELQHEAVHRKGRSGGVKGDVFS</sequence>
<organism evidence="1 2">
    <name type="scientific">Kandleria vitulina DSM 20405</name>
    <dbReference type="NCBI Taxonomy" id="1410657"/>
    <lineage>
        <taxon>Bacteria</taxon>
        <taxon>Bacillati</taxon>
        <taxon>Bacillota</taxon>
        <taxon>Erysipelotrichia</taxon>
        <taxon>Erysipelotrichales</taxon>
        <taxon>Coprobacillaceae</taxon>
        <taxon>Kandleria</taxon>
    </lineage>
</organism>
<reference evidence="1 2" key="1">
    <citation type="journal article" date="2015" name="Genome Announc.">
        <title>Expanding the biotechnology potential of lactobacilli through comparative genomics of 213 strains and associated genera.</title>
        <authorList>
            <person name="Sun Z."/>
            <person name="Harris H.M."/>
            <person name="McCann A."/>
            <person name="Guo C."/>
            <person name="Argimon S."/>
            <person name="Zhang W."/>
            <person name="Yang X."/>
            <person name="Jeffery I.B."/>
            <person name="Cooney J.C."/>
            <person name="Kagawa T.F."/>
            <person name="Liu W."/>
            <person name="Song Y."/>
            <person name="Salvetti E."/>
            <person name="Wrobel A."/>
            <person name="Rasinkangas P."/>
            <person name="Parkhill J."/>
            <person name="Rea M.C."/>
            <person name="O'Sullivan O."/>
            <person name="Ritari J."/>
            <person name="Douillard F.P."/>
            <person name="Paul Ross R."/>
            <person name="Yang R."/>
            <person name="Briner A.E."/>
            <person name="Felis G.E."/>
            <person name="de Vos W.M."/>
            <person name="Barrangou R."/>
            <person name="Klaenhammer T.R."/>
            <person name="Caufield P.W."/>
            <person name="Cui Y."/>
            <person name="Zhang H."/>
            <person name="O'Toole P.W."/>
        </authorList>
    </citation>
    <scope>NUCLEOTIDE SEQUENCE [LARGE SCALE GENOMIC DNA]</scope>
    <source>
        <strain evidence="1 2">DSM 20405</strain>
    </source>
</reference>
<proteinExistence type="predicted"/>
<accession>A0A0R2HAM9</accession>
<name>A0A0R2HAM9_9FIRM</name>
<keyword evidence="2" id="KW-1185">Reference proteome</keyword>
<evidence type="ECO:0000313" key="1">
    <source>
        <dbReference type="EMBL" id="KRN50105.1"/>
    </source>
</evidence>
<comment type="caution">
    <text evidence="1">The sequence shown here is derived from an EMBL/GenBank/DDBJ whole genome shotgun (WGS) entry which is preliminary data.</text>
</comment>
<evidence type="ECO:0000313" key="2">
    <source>
        <dbReference type="Proteomes" id="UP000051841"/>
    </source>
</evidence>
<gene>
    <name evidence="1" type="ORF">IV49_GL000456</name>
</gene>
<dbReference type="Proteomes" id="UP000051841">
    <property type="component" value="Unassembled WGS sequence"/>
</dbReference>
<dbReference type="EMBL" id="JQBL01000014">
    <property type="protein sequence ID" value="KRN50105.1"/>
    <property type="molecule type" value="Genomic_DNA"/>
</dbReference>
<dbReference type="AlphaFoldDB" id="A0A0R2HAM9"/>